<reference evidence="1" key="1">
    <citation type="journal article" date="2015" name="Nature">
        <title>Complex archaea that bridge the gap between prokaryotes and eukaryotes.</title>
        <authorList>
            <person name="Spang A."/>
            <person name="Saw J.H."/>
            <person name="Jorgensen S.L."/>
            <person name="Zaremba-Niedzwiedzka K."/>
            <person name="Martijn J."/>
            <person name="Lind A.E."/>
            <person name="van Eijk R."/>
            <person name="Schleper C."/>
            <person name="Guy L."/>
            <person name="Ettema T.J."/>
        </authorList>
    </citation>
    <scope>NUCLEOTIDE SEQUENCE</scope>
</reference>
<sequence>FPNVEVVPKRGRMIQVYLDGVPEVEEIV</sequence>
<name>A0A0F9ECQ0_9ZZZZ</name>
<feature type="non-terminal residue" evidence="1">
    <location>
        <position position="1"/>
    </location>
</feature>
<organism evidence="1">
    <name type="scientific">marine sediment metagenome</name>
    <dbReference type="NCBI Taxonomy" id="412755"/>
    <lineage>
        <taxon>unclassified sequences</taxon>
        <taxon>metagenomes</taxon>
        <taxon>ecological metagenomes</taxon>
    </lineage>
</organism>
<dbReference type="AlphaFoldDB" id="A0A0F9ECQ0"/>
<dbReference type="EMBL" id="LAZR01037603">
    <property type="protein sequence ID" value="KKL21778.1"/>
    <property type="molecule type" value="Genomic_DNA"/>
</dbReference>
<protein>
    <submittedName>
        <fullName evidence="1">Uncharacterized protein</fullName>
    </submittedName>
</protein>
<accession>A0A0F9ECQ0</accession>
<evidence type="ECO:0000313" key="1">
    <source>
        <dbReference type="EMBL" id="KKL21778.1"/>
    </source>
</evidence>
<comment type="caution">
    <text evidence="1">The sequence shown here is derived from an EMBL/GenBank/DDBJ whole genome shotgun (WGS) entry which is preliminary data.</text>
</comment>
<gene>
    <name evidence="1" type="ORF">LCGC14_2442050</name>
</gene>
<proteinExistence type="predicted"/>